<name>A0A1L6TEM9_PISSA</name>
<evidence type="ECO:0000256" key="2">
    <source>
        <dbReference type="SAM" id="MobiDB-lite"/>
    </source>
</evidence>
<dbReference type="OrthoDB" id="9902236at2"/>
<dbReference type="Proteomes" id="UP000029558">
    <property type="component" value="Chromosome"/>
</dbReference>
<evidence type="ECO:0000313" key="4">
    <source>
        <dbReference type="Proteomes" id="UP000029558"/>
    </source>
</evidence>
<keyword evidence="1" id="KW-0175">Coiled coil</keyword>
<dbReference type="RefSeq" id="WP_027242664.1">
    <property type="nucleotide sequence ID" value="NZ_CP012508.1"/>
</dbReference>
<organism evidence="3 4">
    <name type="scientific">Piscirickettsia salmonis</name>
    <dbReference type="NCBI Taxonomy" id="1238"/>
    <lineage>
        <taxon>Bacteria</taxon>
        <taxon>Pseudomonadati</taxon>
        <taxon>Pseudomonadota</taxon>
        <taxon>Gammaproteobacteria</taxon>
        <taxon>Thiotrichales</taxon>
        <taxon>Piscirickettsiaceae</taxon>
        <taxon>Piscirickettsia</taxon>
    </lineage>
</organism>
<dbReference type="AlphaFoldDB" id="A0A1L6TEM9"/>
<dbReference type="Gene3D" id="1.10.287.1490">
    <property type="match status" value="1"/>
</dbReference>
<feature type="coiled-coil region" evidence="1">
    <location>
        <begin position="299"/>
        <end position="326"/>
    </location>
</feature>
<reference evidence="3 4" key="1">
    <citation type="journal article" date="2014" name="Genome Announc.">
        <title>Comparative Genome Analysis of Two Isolates of the Fish Pathogen Piscirickettsia salmonis from Different Hosts Reveals Major Differences in Virulence-Associated Secretion Systems.</title>
        <authorList>
            <person name="Bohle H."/>
            <person name="Henriquez P."/>
            <person name="Grothusen H."/>
            <person name="Navas E."/>
            <person name="Sandoval A."/>
            <person name="Bustamante F."/>
            <person name="Bustos P."/>
            <person name="Mancilla M."/>
        </authorList>
    </citation>
    <scope>NUCLEOTIDE SEQUENCE [LARGE SCALE GENOMIC DNA]</scope>
    <source>
        <strain evidence="4">B1-32597</strain>
    </source>
</reference>
<gene>
    <name evidence="3" type="ORF">KU39_2763</name>
</gene>
<sequence length="400" mass="45764">MKLFFENGLSLEVEEISREDHVAYLTDLSDVDFAVHCLSISDFYKLKNCPFTRENQCFILSYDALVSLQDLLFEVKQQAVTSSSNDSDKTGILVKVLTKTVLPILTKSHAVKLHYFPSYKEEQLAQRERVRQEQLTVLQSRVREEQYQSAQKVRELERDITAIQQKISEETLRSSRITVGLQKDVSKLQDRITKEARDEKQPSGAVKNLQCQADSLQKQLSEGAPLKSPEEIASLQSHLETLQEGVLKELEKAGQVSYPVWSIRNLQRQIRQEKARLPYKIAELQSQMTGLHRQIGQEVRQSADKIAGLQRRIVDLQGQVRAHDQRRPQQLPTVQIGNNRVLRLDGRTVNPHQSGANNIMINQGQVFINGQSPRLFESTNHLRDNNDPSYSHSPQPQSRH</sequence>
<feature type="compositionally biased region" description="Polar residues" evidence="2">
    <location>
        <begin position="387"/>
        <end position="400"/>
    </location>
</feature>
<evidence type="ECO:0000256" key="1">
    <source>
        <dbReference type="SAM" id="Coils"/>
    </source>
</evidence>
<proteinExistence type="predicted"/>
<feature type="region of interest" description="Disordered" evidence="2">
    <location>
        <begin position="377"/>
        <end position="400"/>
    </location>
</feature>
<dbReference type="EMBL" id="CP012508">
    <property type="protein sequence ID" value="ALB23939.1"/>
    <property type="molecule type" value="Genomic_DNA"/>
</dbReference>
<accession>A0A1L6TEM9</accession>
<protein>
    <submittedName>
        <fullName evidence="3">Uncharacterized protein</fullName>
    </submittedName>
</protein>
<evidence type="ECO:0000313" key="3">
    <source>
        <dbReference type="EMBL" id="ALB23939.1"/>
    </source>
</evidence>